<sequence>MRHAASLLPHYARTSHTHKRLIKFSHTSIQSYAVTKMENEKELVATAGWNWFKVVSPVGINNYTSFLCSGALQTSLPMTGVVQQQMTRETPFKEFGIVPLQTTWCAIWSVQQFLFLMADSMGVTLSAAAAASRHAMLNLLFPTTVSRMFCNIF</sequence>
<dbReference type="EMBL" id="BEGY01000144">
    <property type="protein sequence ID" value="GAX84982.1"/>
    <property type="molecule type" value="Genomic_DNA"/>
</dbReference>
<evidence type="ECO:0000313" key="1">
    <source>
        <dbReference type="EMBL" id="GAX84982.1"/>
    </source>
</evidence>
<dbReference type="AlphaFoldDB" id="A0A250XPX6"/>
<evidence type="ECO:0000313" key="2">
    <source>
        <dbReference type="Proteomes" id="UP000232323"/>
    </source>
</evidence>
<protein>
    <submittedName>
        <fullName evidence="1">Uncharacterized protein</fullName>
    </submittedName>
</protein>
<name>A0A250XPX6_9CHLO</name>
<keyword evidence="2" id="KW-1185">Reference proteome</keyword>
<dbReference type="Proteomes" id="UP000232323">
    <property type="component" value="Unassembled WGS sequence"/>
</dbReference>
<reference evidence="1 2" key="1">
    <citation type="submission" date="2017-08" db="EMBL/GenBank/DDBJ databases">
        <title>Acidophilic green algal genome provides insights into adaptation to an acidic environment.</title>
        <authorList>
            <person name="Hirooka S."/>
            <person name="Hirose Y."/>
            <person name="Kanesaki Y."/>
            <person name="Higuchi S."/>
            <person name="Fujiwara T."/>
            <person name="Onuma R."/>
            <person name="Era A."/>
            <person name="Ohbayashi R."/>
            <person name="Uzuka A."/>
            <person name="Nozaki H."/>
            <person name="Yoshikawa H."/>
            <person name="Miyagishima S.Y."/>
        </authorList>
    </citation>
    <scope>NUCLEOTIDE SEQUENCE [LARGE SCALE GENOMIC DNA]</scope>
    <source>
        <strain evidence="1 2">NIES-2499</strain>
    </source>
</reference>
<accession>A0A250XPX6</accession>
<organism evidence="1 2">
    <name type="scientific">Chlamydomonas eustigma</name>
    <dbReference type="NCBI Taxonomy" id="1157962"/>
    <lineage>
        <taxon>Eukaryota</taxon>
        <taxon>Viridiplantae</taxon>
        <taxon>Chlorophyta</taxon>
        <taxon>core chlorophytes</taxon>
        <taxon>Chlorophyceae</taxon>
        <taxon>CS clade</taxon>
        <taxon>Chlamydomonadales</taxon>
        <taxon>Chlamydomonadaceae</taxon>
        <taxon>Chlamydomonas</taxon>
    </lineage>
</organism>
<gene>
    <name evidence="1" type="ORF">CEUSTIGMA_g12403.t1</name>
</gene>
<comment type="caution">
    <text evidence="1">The sequence shown here is derived from an EMBL/GenBank/DDBJ whole genome shotgun (WGS) entry which is preliminary data.</text>
</comment>
<proteinExistence type="predicted"/>